<evidence type="ECO:0000313" key="2">
    <source>
        <dbReference type="Proteomes" id="UP000318288"/>
    </source>
</evidence>
<evidence type="ECO:0000313" key="1">
    <source>
        <dbReference type="EMBL" id="TWU47261.1"/>
    </source>
</evidence>
<sequence length="89" mass="9989">MFVVFDLTEGELLDIDPTIASTNRRSQRDKKHFAQVVAMATMNPQTGSIYEAFGSNRCWGRSSLGTSVREAREYPGEWTVMDSLRSNLG</sequence>
<protein>
    <submittedName>
        <fullName evidence="1">Uncharacterized protein</fullName>
    </submittedName>
</protein>
<dbReference type="EMBL" id="SJPW01000007">
    <property type="protein sequence ID" value="TWU47261.1"/>
    <property type="molecule type" value="Genomic_DNA"/>
</dbReference>
<comment type="caution">
    <text evidence="1">The sequence shown here is derived from an EMBL/GenBank/DDBJ whole genome shotgun (WGS) entry which is preliminary data.</text>
</comment>
<organism evidence="1 2">
    <name type="scientific">Rubripirellula tenax</name>
    <dbReference type="NCBI Taxonomy" id="2528015"/>
    <lineage>
        <taxon>Bacteria</taxon>
        <taxon>Pseudomonadati</taxon>
        <taxon>Planctomycetota</taxon>
        <taxon>Planctomycetia</taxon>
        <taxon>Pirellulales</taxon>
        <taxon>Pirellulaceae</taxon>
        <taxon>Rubripirellula</taxon>
    </lineage>
</organism>
<accession>A0A5C6EHV0</accession>
<proteinExistence type="predicted"/>
<keyword evidence="2" id="KW-1185">Reference proteome</keyword>
<dbReference type="AlphaFoldDB" id="A0A5C6EHV0"/>
<reference evidence="1 2" key="1">
    <citation type="submission" date="2019-02" db="EMBL/GenBank/DDBJ databases">
        <title>Deep-cultivation of Planctomycetes and their phenomic and genomic characterization uncovers novel biology.</title>
        <authorList>
            <person name="Wiegand S."/>
            <person name="Jogler M."/>
            <person name="Boedeker C."/>
            <person name="Pinto D."/>
            <person name="Vollmers J."/>
            <person name="Rivas-Marin E."/>
            <person name="Kohn T."/>
            <person name="Peeters S.H."/>
            <person name="Heuer A."/>
            <person name="Rast P."/>
            <person name="Oberbeckmann S."/>
            <person name="Bunk B."/>
            <person name="Jeske O."/>
            <person name="Meyerdierks A."/>
            <person name="Storesund J.E."/>
            <person name="Kallscheuer N."/>
            <person name="Luecker S."/>
            <person name="Lage O.M."/>
            <person name="Pohl T."/>
            <person name="Merkel B.J."/>
            <person name="Hornburger P."/>
            <person name="Mueller R.-W."/>
            <person name="Bruemmer F."/>
            <person name="Labrenz M."/>
            <person name="Spormann A.M."/>
            <person name="Op Den Camp H."/>
            <person name="Overmann J."/>
            <person name="Amann R."/>
            <person name="Jetten M.S.M."/>
            <person name="Mascher T."/>
            <person name="Medema M.H."/>
            <person name="Devos D.P."/>
            <person name="Kaster A.-K."/>
            <person name="Ovreas L."/>
            <person name="Rohde M."/>
            <person name="Galperin M.Y."/>
            <person name="Jogler C."/>
        </authorList>
    </citation>
    <scope>NUCLEOTIDE SEQUENCE [LARGE SCALE GENOMIC DNA]</scope>
    <source>
        <strain evidence="1 2">Poly51</strain>
    </source>
</reference>
<name>A0A5C6EHV0_9BACT</name>
<gene>
    <name evidence="1" type="ORF">Poly51_50600</name>
</gene>
<dbReference type="Proteomes" id="UP000318288">
    <property type="component" value="Unassembled WGS sequence"/>
</dbReference>